<dbReference type="GO" id="GO:0046983">
    <property type="term" value="F:protein dimerization activity"/>
    <property type="evidence" value="ECO:0007669"/>
    <property type="project" value="InterPro"/>
</dbReference>
<dbReference type="InterPro" id="IPR036421">
    <property type="entry name" value="Fe_dep_repressor_sf"/>
</dbReference>
<dbReference type="InterPro" id="IPR001367">
    <property type="entry name" value="Fe_dep_repressor"/>
</dbReference>
<evidence type="ECO:0000256" key="6">
    <source>
        <dbReference type="ARBA" id="ARBA00025185"/>
    </source>
</evidence>
<evidence type="ECO:0000256" key="5">
    <source>
        <dbReference type="ARBA" id="ARBA00023163"/>
    </source>
</evidence>
<dbReference type="InterPro" id="IPR036390">
    <property type="entry name" value="WH_DNA-bd_sf"/>
</dbReference>
<gene>
    <name evidence="8" type="ORF">ENJ89_01430</name>
</gene>
<dbReference type="InterPro" id="IPR036388">
    <property type="entry name" value="WH-like_DNA-bd_sf"/>
</dbReference>
<dbReference type="Pfam" id="PF02742">
    <property type="entry name" value="Fe_dep_repr_C"/>
    <property type="match status" value="1"/>
</dbReference>
<proteinExistence type="inferred from homology"/>
<evidence type="ECO:0000256" key="1">
    <source>
        <dbReference type="ARBA" id="ARBA00007871"/>
    </source>
</evidence>
<dbReference type="SMART" id="SM00347">
    <property type="entry name" value="HTH_MARR"/>
    <property type="match status" value="1"/>
</dbReference>
<evidence type="ECO:0000256" key="3">
    <source>
        <dbReference type="ARBA" id="ARBA00023015"/>
    </source>
</evidence>
<dbReference type="InterPro" id="IPR022687">
    <property type="entry name" value="HTH_DTXR"/>
</dbReference>
<protein>
    <recommendedName>
        <fullName evidence="2">Transcriptional regulator MntR</fullName>
    </recommendedName>
</protein>
<keyword evidence="3" id="KW-0805">Transcription regulation</keyword>
<dbReference type="PROSITE" id="PS50944">
    <property type="entry name" value="HTH_DTXR"/>
    <property type="match status" value="1"/>
</dbReference>
<comment type="similarity">
    <text evidence="1">Belongs to the DtxR/MntR family.</text>
</comment>
<dbReference type="Gene3D" id="1.10.10.10">
    <property type="entry name" value="Winged helix-like DNA-binding domain superfamily/Winged helix DNA-binding domain"/>
    <property type="match status" value="1"/>
</dbReference>
<dbReference type="AlphaFoldDB" id="A0A7V5PMI1"/>
<dbReference type="GO" id="GO:0003700">
    <property type="term" value="F:DNA-binding transcription factor activity"/>
    <property type="evidence" value="ECO:0007669"/>
    <property type="project" value="InterPro"/>
</dbReference>
<dbReference type="Proteomes" id="UP000886124">
    <property type="component" value="Unassembled WGS sequence"/>
</dbReference>
<dbReference type="SUPFAM" id="SSF46785">
    <property type="entry name" value="Winged helix' DNA-binding domain"/>
    <property type="match status" value="1"/>
</dbReference>
<dbReference type="PANTHER" id="PTHR33238:SF7">
    <property type="entry name" value="IRON-DEPENDENT TRANSCRIPTIONAL REGULATOR"/>
    <property type="match status" value="1"/>
</dbReference>
<sequence length="175" mass="20432">MKELWKKFDEIELTHSSVHHLMAMHELLKKNGYVRGVDIARYLNISRSSVSITLRKLIHRGYVSEDENKFYHLTERGQAIINSTLAKRKIIKIFFENVLKLPVDLAEAEACKIEHLLEEETGQRLLTFMGFFLSDAKAVKKFQREYEQFIYDCSATENCEICELDCYFAGTQTKV</sequence>
<dbReference type="Pfam" id="PF01325">
    <property type="entry name" value="Fe_dep_repress"/>
    <property type="match status" value="1"/>
</dbReference>
<dbReference type="PANTHER" id="PTHR33238">
    <property type="entry name" value="IRON (METAL) DEPENDENT REPRESSOR, DTXR FAMILY"/>
    <property type="match status" value="1"/>
</dbReference>
<dbReference type="SMART" id="SM00529">
    <property type="entry name" value="HTH_DTXR"/>
    <property type="match status" value="1"/>
</dbReference>
<accession>A0A7V5PMI1</accession>
<organism evidence="8">
    <name type="scientific">Caldithrix abyssi</name>
    <dbReference type="NCBI Taxonomy" id="187145"/>
    <lineage>
        <taxon>Bacteria</taxon>
        <taxon>Pseudomonadati</taxon>
        <taxon>Calditrichota</taxon>
        <taxon>Calditrichia</taxon>
        <taxon>Calditrichales</taxon>
        <taxon>Calditrichaceae</taxon>
        <taxon>Caldithrix</taxon>
    </lineage>
</organism>
<keyword evidence="5" id="KW-0804">Transcription</keyword>
<name>A0A7V5PMI1_CALAY</name>
<dbReference type="Gene3D" id="1.10.60.10">
    <property type="entry name" value="Iron dependent repressor, metal binding and dimerisation domain"/>
    <property type="match status" value="1"/>
</dbReference>
<dbReference type="GO" id="GO:0046914">
    <property type="term" value="F:transition metal ion binding"/>
    <property type="evidence" value="ECO:0007669"/>
    <property type="project" value="InterPro"/>
</dbReference>
<evidence type="ECO:0000313" key="8">
    <source>
        <dbReference type="EMBL" id="HHJ51829.1"/>
    </source>
</evidence>
<reference evidence="8" key="1">
    <citation type="journal article" date="2020" name="mSystems">
        <title>Genome- and Community-Level Interaction Insights into Carbon Utilization and Element Cycling Functions of Hydrothermarchaeota in Hydrothermal Sediment.</title>
        <authorList>
            <person name="Zhou Z."/>
            <person name="Liu Y."/>
            <person name="Xu W."/>
            <person name="Pan J."/>
            <person name="Luo Z.H."/>
            <person name="Li M."/>
        </authorList>
    </citation>
    <scope>NUCLEOTIDE SEQUENCE [LARGE SCALE GENOMIC DNA]</scope>
    <source>
        <strain evidence="8">HyVt-527</strain>
    </source>
</reference>
<dbReference type="EMBL" id="DROD01000102">
    <property type="protein sequence ID" value="HHJ51829.1"/>
    <property type="molecule type" value="Genomic_DNA"/>
</dbReference>
<evidence type="ECO:0000256" key="2">
    <source>
        <dbReference type="ARBA" id="ARBA00022386"/>
    </source>
</evidence>
<keyword evidence="4" id="KW-0238">DNA-binding</keyword>
<dbReference type="GO" id="GO:0003677">
    <property type="term" value="F:DNA binding"/>
    <property type="evidence" value="ECO:0007669"/>
    <property type="project" value="UniProtKB-KW"/>
</dbReference>
<evidence type="ECO:0000256" key="4">
    <source>
        <dbReference type="ARBA" id="ARBA00023125"/>
    </source>
</evidence>
<dbReference type="InterPro" id="IPR022689">
    <property type="entry name" value="Iron_dep_repressor"/>
</dbReference>
<comment type="caution">
    <text evidence="8">The sequence shown here is derived from an EMBL/GenBank/DDBJ whole genome shotgun (WGS) entry which is preliminary data.</text>
</comment>
<dbReference type="InterPro" id="IPR000835">
    <property type="entry name" value="HTH_MarR-typ"/>
</dbReference>
<comment type="function">
    <text evidence="6">In the presence of manganese, represses expression of mntH and mntS. Up-regulates expression of mntP.</text>
</comment>
<dbReference type="InterPro" id="IPR050536">
    <property type="entry name" value="DtxR_MntR_Metal-Reg"/>
</dbReference>
<feature type="domain" description="HTH dtxR-type" evidence="7">
    <location>
        <begin position="13"/>
        <end position="74"/>
    </location>
</feature>
<evidence type="ECO:0000259" key="7">
    <source>
        <dbReference type="PROSITE" id="PS50944"/>
    </source>
</evidence>